<evidence type="ECO:0000313" key="2">
    <source>
        <dbReference type="Proteomes" id="UP000069697"/>
    </source>
</evidence>
<accession>A0A124DX92</accession>
<dbReference type="Proteomes" id="UP000069697">
    <property type="component" value="Unassembled WGS sequence"/>
</dbReference>
<gene>
    <name evidence="1" type="ORF">PAHA3_0385</name>
</gene>
<reference evidence="2" key="2">
    <citation type="submission" date="2016-01" db="EMBL/GenBank/DDBJ databases">
        <title>Draft Genome Sequence of Paenibacillus amylolyticus Heshi-A3 that Was Isolated from Fermented Rice Bran with Aging Salted Mackerel, Which Was Named Heshiko as Traditional Fermented Seafood in Japan.</title>
        <authorList>
            <person name="Akuzawa S."/>
            <person name="Nakagawa J."/>
            <person name="Kanekatsu T."/>
            <person name="Kubota E."/>
            <person name="Ohtake R."/>
            <person name="Suzuki T."/>
            <person name="Kanesaki Y."/>
        </authorList>
    </citation>
    <scope>NUCLEOTIDE SEQUENCE [LARGE SCALE GENOMIC DNA]</scope>
    <source>
        <strain evidence="2">Heshi-A3</strain>
    </source>
</reference>
<organism evidence="1 2">
    <name type="scientific">Paenibacillus amylolyticus</name>
    <dbReference type="NCBI Taxonomy" id="1451"/>
    <lineage>
        <taxon>Bacteria</taxon>
        <taxon>Bacillati</taxon>
        <taxon>Bacillota</taxon>
        <taxon>Bacilli</taxon>
        <taxon>Bacillales</taxon>
        <taxon>Paenibacillaceae</taxon>
        <taxon>Paenibacillus</taxon>
    </lineage>
</organism>
<proteinExistence type="predicted"/>
<dbReference type="EMBL" id="BCNV01000001">
    <property type="protein sequence ID" value="GAS80315.1"/>
    <property type="molecule type" value="Genomic_DNA"/>
</dbReference>
<reference evidence="1 2" key="1">
    <citation type="journal article" date="2016" name="Genome Announc.">
        <title>Draft Genome Sequence of Paenibacillus amylolyticus Heshi-A3, Isolated from Fermented Rice Bran in a Japanese Fermented Seafood Dish.</title>
        <authorList>
            <person name="Akuzawa S."/>
            <person name="Nagaoka J."/>
            <person name="Kanekatsu M."/>
            <person name="Kubota E."/>
            <person name="Ohtake R."/>
            <person name="Suzuki T."/>
            <person name="Kanesaki Y."/>
        </authorList>
    </citation>
    <scope>NUCLEOTIDE SEQUENCE [LARGE SCALE GENOMIC DNA]</scope>
    <source>
        <strain evidence="1 2">Heshi-A3</strain>
    </source>
</reference>
<protein>
    <submittedName>
        <fullName evidence="1">Uncharacterized protein</fullName>
    </submittedName>
</protein>
<evidence type="ECO:0000313" key="1">
    <source>
        <dbReference type="EMBL" id="GAS80315.1"/>
    </source>
</evidence>
<dbReference type="AlphaFoldDB" id="A0A124DX92"/>
<comment type="caution">
    <text evidence="1">The sequence shown here is derived from an EMBL/GenBank/DDBJ whole genome shotgun (WGS) entry which is preliminary data.</text>
</comment>
<sequence>MGRKAVNGVCHICGIDGPLTFEHVPPRGAFNDKPVIKAIFENLMTKGPDEEIKGAIQQKGAGAYTLCASCNNDTGAWYGNAFIDWTYQSLILHDKSDGKGATYYPFHIFPSRVLKQIITMFFSANGEGFAKGNPDLVRFVMNSENKYLEPKIRIFAYLMTGSRMRQTGITGLGSLNGKFTIMSEIAFPPVGYVMTLDSDPPDPRLVEITHFSRYGYNEFETIFLRFSKLPVHLYLPGDYRSKDEIMRAYEENTQNRD</sequence>
<name>A0A124DX92_PAEAM</name>
<dbReference type="RefSeq" id="WP_062833210.1">
    <property type="nucleotide sequence ID" value="NZ_BCNV01000001.1"/>
</dbReference>